<comment type="similarity">
    <text evidence="1">Belongs to the isochorismatase family.</text>
</comment>
<evidence type="ECO:0000313" key="10">
    <source>
        <dbReference type="EMBL" id="KAK4540081.1"/>
    </source>
</evidence>
<gene>
    <name evidence="10" type="ORF">LTR36_009822</name>
</gene>
<name>A0AAV9J6R7_9PEZI</name>
<dbReference type="GO" id="GO:0008936">
    <property type="term" value="F:nicotinamidase activity"/>
    <property type="evidence" value="ECO:0007669"/>
    <property type="project" value="UniProtKB-EC"/>
</dbReference>
<evidence type="ECO:0000256" key="8">
    <source>
        <dbReference type="SAM" id="MobiDB-lite"/>
    </source>
</evidence>
<evidence type="ECO:0000256" key="1">
    <source>
        <dbReference type="ARBA" id="ARBA00006336"/>
    </source>
</evidence>
<proteinExistence type="inferred from homology"/>
<sequence length="288" mass="31681">MASTGASAEPEGSIGWPGVTPADTTTSSEWPGVALYQQEMYREETPVKEPAALLVIDMQNDFCGPHGALAVQGGRELAGPINEALSDNWTLKIATRDYHPADHVSFATQHPGAQPFTSTHTIANPHNPNETQTTTLWPPHCVQGTDGYELISELDVWKLHYIIDKGMDKRVESYSAFGPPFTNPEVCMTGLEDLLREHDIVEVDIVGLALDYCVKHTALDAARKGFKTTVYMNVSMAVDQSKANLAALWKEMHEAGVLVSVHRPTNWGDELNLLDFWNEIIDMAKALP</sequence>
<evidence type="ECO:0000256" key="5">
    <source>
        <dbReference type="ARBA" id="ARBA00037900"/>
    </source>
</evidence>
<dbReference type="Proteomes" id="UP001324427">
    <property type="component" value="Unassembled WGS sequence"/>
</dbReference>
<dbReference type="Pfam" id="PF00857">
    <property type="entry name" value="Isochorismatase"/>
    <property type="match status" value="1"/>
</dbReference>
<dbReference type="GO" id="GO:0019363">
    <property type="term" value="P:pyridine nucleotide biosynthetic process"/>
    <property type="evidence" value="ECO:0007669"/>
    <property type="project" value="UniProtKB-KW"/>
</dbReference>
<dbReference type="InterPro" id="IPR000868">
    <property type="entry name" value="Isochorismatase-like_dom"/>
</dbReference>
<evidence type="ECO:0000256" key="3">
    <source>
        <dbReference type="ARBA" id="ARBA00022723"/>
    </source>
</evidence>
<keyword evidence="3" id="KW-0479">Metal-binding</keyword>
<dbReference type="InterPro" id="IPR052347">
    <property type="entry name" value="Isochorismatase_Nicotinamidase"/>
</dbReference>
<keyword evidence="11" id="KW-1185">Reference proteome</keyword>
<dbReference type="EMBL" id="JAVFHQ010000075">
    <property type="protein sequence ID" value="KAK4540081.1"/>
    <property type="molecule type" value="Genomic_DNA"/>
</dbReference>
<evidence type="ECO:0000259" key="9">
    <source>
        <dbReference type="Pfam" id="PF00857"/>
    </source>
</evidence>
<protein>
    <recommendedName>
        <fullName evidence="6">nicotinamidase</fullName>
        <ecNumber evidence="6">3.5.1.19</ecNumber>
    </recommendedName>
    <alternativeName>
        <fullName evidence="7">Nicotinamide deamidase</fullName>
    </alternativeName>
</protein>
<organism evidence="10 11">
    <name type="scientific">Oleoguttula mirabilis</name>
    <dbReference type="NCBI Taxonomy" id="1507867"/>
    <lineage>
        <taxon>Eukaryota</taxon>
        <taxon>Fungi</taxon>
        <taxon>Dikarya</taxon>
        <taxon>Ascomycota</taxon>
        <taxon>Pezizomycotina</taxon>
        <taxon>Dothideomycetes</taxon>
        <taxon>Dothideomycetidae</taxon>
        <taxon>Mycosphaerellales</taxon>
        <taxon>Teratosphaeriaceae</taxon>
        <taxon>Oleoguttula</taxon>
    </lineage>
</organism>
<dbReference type="Gene3D" id="3.40.50.850">
    <property type="entry name" value="Isochorismatase-like"/>
    <property type="match status" value="1"/>
</dbReference>
<keyword evidence="4" id="KW-0378">Hydrolase</keyword>
<comment type="caution">
    <text evidence="10">The sequence shown here is derived from an EMBL/GenBank/DDBJ whole genome shotgun (WGS) entry which is preliminary data.</text>
</comment>
<evidence type="ECO:0000256" key="2">
    <source>
        <dbReference type="ARBA" id="ARBA00022642"/>
    </source>
</evidence>
<dbReference type="PANTHER" id="PTHR11080:SF2">
    <property type="entry name" value="LD05707P"/>
    <property type="match status" value="1"/>
</dbReference>
<evidence type="ECO:0000256" key="7">
    <source>
        <dbReference type="ARBA" id="ARBA00043224"/>
    </source>
</evidence>
<evidence type="ECO:0000256" key="4">
    <source>
        <dbReference type="ARBA" id="ARBA00022801"/>
    </source>
</evidence>
<accession>A0AAV9J6R7</accession>
<dbReference type="SUPFAM" id="SSF52499">
    <property type="entry name" value="Isochorismatase-like hydrolases"/>
    <property type="match status" value="1"/>
</dbReference>
<evidence type="ECO:0000256" key="6">
    <source>
        <dbReference type="ARBA" id="ARBA00039017"/>
    </source>
</evidence>
<feature type="domain" description="Isochorismatase-like" evidence="9">
    <location>
        <begin position="51"/>
        <end position="242"/>
    </location>
</feature>
<dbReference type="AlphaFoldDB" id="A0AAV9J6R7"/>
<dbReference type="CDD" id="cd01011">
    <property type="entry name" value="nicotinamidase"/>
    <property type="match status" value="1"/>
</dbReference>
<dbReference type="EC" id="3.5.1.19" evidence="6"/>
<dbReference type="PANTHER" id="PTHR11080">
    <property type="entry name" value="PYRAZINAMIDASE/NICOTINAMIDASE"/>
    <property type="match status" value="1"/>
</dbReference>
<evidence type="ECO:0000313" key="11">
    <source>
        <dbReference type="Proteomes" id="UP001324427"/>
    </source>
</evidence>
<comment type="pathway">
    <text evidence="5">Cofactor biosynthesis; nicotinate biosynthesis; nicotinate from nicotinamide: step 1/1.</text>
</comment>
<dbReference type="InterPro" id="IPR036380">
    <property type="entry name" value="Isochorismatase-like_sf"/>
</dbReference>
<feature type="region of interest" description="Disordered" evidence="8">
    <location>
        <begin position="1"/>
        <end position="27"/>
    </location>
</feature>
<keyword evidence="2" id="KW-0662">Pyridine nucleotide biosynthesis</keyword>
<dbReference type="GO" id="GO:0046872">
    <property type="term" value="F:metal ion binding"/>
    <property type="evidence" value="ECO:0007669"/>
    <property type="project" value="UniProtKB-KW"/>
</dbReference>
<reference evidence="10 11" key="1">
    <citation type="submission" date="2021-11" db="EMBL/GenBank/DDBJ databases">
        <title>Black yeast isolated from Biological Soil Crust.</title>
        <authorList>
            <person name="Kurbessoian T."/>
        </authorList>
    </citation>
    <scope>NUCLEOTIDE SEQUENCE [LARGE SCALE GENOMIC DNA]</scope>
    <source>
        <strain evidence="10 11">CCFEE 5522</strain>
    </source>
</reference>